<dbReference type="PANTHER" id="PTHR24113">
    <property type="entry name" value="RAN GTPASE-ACTIVATING PROTEIN 1"/>
    <property type="match status" value="1"/>
</dbReference>
<reference evidence="5" key="1">
    <citation type="submission" date="2022-07" db="EMBL/GenBank/DDBJ databases">
        <title>Phylogenomic reconstructions and comparative analyses of Kickxellomycotina fungi.</title>
        <authorList>
            <person name="Reynolds N.K."/>
            <person name="Stajich J.E."/>
            <person name="Barry K."/>
            <person name="Grigoriev I.V."/>
            <person name="Crous P."/>
            <person name="Smith M.E."/>
        </authorList>
    </citation>
    <scope>NUCLEOTIDE SEQUENCE</scope>
    <source>
        <strain evidence="5">CBS 109367</strain>
    </source>
</reference>
<comment type="caution">
    <text evidence="5">The sequence shown here is derived from an EMBL/GenBank/DDBJ whole genome shotgun (WGS) entry which is preliminary data.</text>
</comment>
<dbReference type="SUPFAM" id="SSF52047">
    <property type="entry name" value="RNI-like"/>
    <property type="match status" value="1"/>
</dbReference>
<dbReference type="GO" id="GO:0048471">
    <property type="term" value="C:perinuclear region of cytoplasm"/>
    <property type="evidence" value="ECO:0007669"/>
    <property type="project" value="TreeGrafter"/>
</dbReference>
<dbReference type="GO" id="GO:0006913">
    <property type="term" value="P:nucleocytoplasmic transport"/>
    <property type="evidence" value="ECO:0007669"/>
    <property type="project" value="TreeGrafter"/>
</dbReference>
<dbReference type="GO" id="GO:0005634">
    <property type="term" value="C:nucleus"/>
    <property type="evidence" value="ECO:0007669"/>
    <property type="project" value="TreeGrafter"/>
</dbReference>
<keyword evidence="6" id="KW-1185">Reference proteome</keyword>
<dbReference type="AlphaFoldDB" id="A0A9W8L180"/>
<gene>
    <name evidence="5" type="primary">rna1</name>
    <name evidence="5" type="ORF">IWW39_004916</name>
</gene>
<dbReference type="CDD" id="cd00116">
    <property type="entry name" value="LRR_RI"/>
    <property type="match status" value="1"/>
</dbReference>
<feature type="region of interest" description="Disordered" evidence="4">
    <location>
        <begin position="343"/>
        <end position="390"/>
    </location>
</feature>
<protein>
    <submittedName>
        <fullName evidence="5">Ran GAP Rna1</fullName>
    </submittedName>
</protein>
<dbReference type="GO" id="GO:0005829">
    <property type="term" value="C:cytosol"/>
    <property type="evidence" value="ECO:0007669"/>
    <property type="project" value="TreeGrafter"/>
</dbReference>
<dbReference type="GO" id="GO:0005096">
    <property type="term" value="F:GTPase activator activity"/>
    <property type="evidence" value="ECO:0007669"/>
    <property type="project" value="UniProtKB-KW"/>
</dbReference>
<organism evidence="5 6">
    <name type="scientific">Coemansia spiralis</name>
    <dbReference type="NCBI Taxonomy" id="417178"/>
    <lineage>
        <taxon>Eukaryota</taxon>
        <taxon>Fungi</taxon>
        <taxon>Fungi incertae sedis</taxon>
        <taxon>Zoopagomycota</taxon>
        <taxon>Kickxellomycotina</taxon>
        <taxon>Kickxellomycetes</taxon>
        <taxon>Kickxellales</taxon>
        <taxon>Kickxellaceae</taxon>
        <taxon>Coemansia</taxon>
    </lineage>
</organism>
<dbReference type="Gene3D" id="3.80.10.10">
    <property type="entry name" value="Ribonuclease Inhibitor"/>
    <property type="match status" value="1"/>
</dbReference>
<dbReference type="Proteomes" id="UP001151516">
    <property type="component" value="Unassembled WGS sequence"/>
</dbReference>
<name>A0A9W8L180_9FUNG</name>
<dbReference type="Pfam" id="PF13516">
    <property type="entry name" value="LRR_6"/>
    <property type="match status" value="4"/>
</dbReference>
<evidence type="ECO:0000256" key="2">
    <source>
        <dbReference type="ARBA" id="ARBA00022614"/>
    </source>
</evidence>
<dbReference type="InterPro" id="IPR001611">
    <property type="entry name" value="Leu-rich_rpt"/>
</dbReference>
<dbReference type="EMBL" id="JANBTX010000211">
    <property type="protein sequence ID" value="KAJ2684425.1"/>
    <property type="molecule type" value="Genomic_DNA"/>
</dbReference>
<dbReference type="InterPro" id="IPR032675">
    <property type="entry name" value="LRR_dom_sf"/>
</dbReference>
<dbReference type="PANTHER" id="PTHR24113:SF12">
    <property type="entry name" value="RAN GTPASE-ACTIVATING PROTEIN 1"/>
    <property type="match status" value="1"/>
</dbReference>
<dbReference type="OrthoDB" id="184583at2759"/>
<keyword evidence="2" id="KW-0433">Leucine-rich repeat</keyword>
<accession>A0A9W8L180</accession>
<dbReference type="SMART" id="SM00368">
    <property type="entry name" value="LRR_RI"/>
    <property type="match status" value="8"/>
</dbReference>
<dbReference type="InterPro" id="IPR027038">
    <property type="entry name" value="RanGap"/>
</dbReference>
<keyword evidence="3" id="KW-0677">Repeat</keyword>
<feature type="compositionally biased region" description="Acidic residues" evidence="4">
    <location>
        <begin position="343"/>
        <end position="371"/>
    </location>
</feature>
<evidence type="ECO:0000256" key="4">
    <source>
        <dbReference type="SAM" id="MobiDB-lite"/>
    </source>
</evidence>
<evidence type="ECO:0000313" key="6">
    <source>
        <dbReference type="Proteomes" id="UP001151516"/>
    </source>
</evidence>
<keyword evidence="1" id="KW-0343">GTPase activation</keyword>
<evidence type="ECO:0000256" key="3">
    <source>
        <dbReference type="ARBA" id="ARBA00022737"/>
    </source>
</evidence>
<evidence type="ECO:0000313" key="5">
    <source>
        <dbReference type="EMBL" id="KAJ2684425.1"/>
    </source>
</evidence>
<proteinExistence type="predicted"/>
<dbReference type="GO" id="GO:0031267">
    <property type="term" value="F:small GTPase binding"/>
    <property type="evidence" value="ECO:0007669"/>
    <property type="project" value="TreeGrafter"/>
</dbReference>
<sequence>MAIPADRIYSLEGKGLKLTTAEDIEPYLEELRNVENLEELRLNGNTIGAEAAEALASVLKTKPTLKIATLHDIFTSRLKDEVKQSVIALCGVLVDFPNLIELNLSDNAFGPLGAEAMSEFLSKHTGLQVLKLNNNGLGIHGGTTIANALIECQAECERLGKEPALHTIVCGRNRLENGAAPAFAKAFAALKSLREVRMPQNGIRPEGIAELVSGLASNTKLAILDLQDNTFTHSGSVALASALPSWAALEHLNIGDCLLGSTGGRLVIEALKDRATLKIVNLQYNEIEMDGALALAESLRTLKLLESLELNGNRFDAESNAVELIKTALSENDIDDDIIGSLSDMEEITDDEGESESEKSEEEEEEKEEEEKGATAAMDEDSVRPKTASETLEDELADLVSQMKQQLNV</sequence>
<evidence type="ECO:0000256" key="1">
    <source>
        <dbReference type="ARBA" id="ARBA00022468"/>
    </source>
</evidence>